<dbReference type="InterPro" id="IPR011545">
    <property type="entry name" value="DEAD/DEAH_box_helicase_dom"/>
</dbReference>
<dbReference type="EMBL" id="CP013355">
    <property type="protein sequence ID" value="AMC11887.1"/>
    <property type="molecule type" value="Genomic_DNA"/>
</dbReference>
<evidence type="ECO:0000256" key="9">
    <source>
        <dbReference type="ARBA" id="ARBA00022833"/>
    </source>
</evidence>
<dbReference type="STRING" id="1622118.Lupro_11690"/>
<dbReference type="SUPFAM" id="SSF52540">
    <property type="entry name" value="P-loop containing nucleoside triphosphate hydrolases"/>
    <property type="match status" value="1"/>
</dbReference>
<gene>
    <name evidence="20" type="ORF">Lupro_11690</name>
</gene>
<dbReference type="FunFam" id="3.40.50.300:FF:000156">
    <property type="entry name" value="ATP-dependent DNA helicase recQ"/>
    <property type="match status" value="1"/>
</dbReference>
<dbReference type="GO" id="GO:0009432">
    <property type="term" value="P:SOS response"/>
    <property type="evidence" value="ECO:0007669"/>
    <property type="project" value="UniProtKB-UniRule"/>
</dbReference>
<sequence length="702" mass="79810">MLLKETQETLRSTLKKYFGYDDFREHQQEIIESVLSKKDNLVIMPTGGGKSICFQLPAILFEGVTLVISPLIALMKDQVDGLNANGIPANFFNSSQESQEQHAIFEKVIHKEIKLLYVAPESLSLLDNILNEEFISCVAIDEAHCISSWGHDFRPSYQQLGFLKTTLPNTPIIALTATADKATRQDILKQLNIPKATRFLTSFDRENITLEVRPANDRVLQIIKFIRKKPNEAGIIYCLSRKSTEQLASKLQQNGIKAAAYHAGLNFAERTKTQEDFIYDKVEVVCATVAFGMGIDKSNVRWVIHYNMPKNIEGYYQEIGRCGRDGLKANALLFHSYSDVIQLRKFASGASNEEVQIAKLERMKQFSEATTCRRKILLSYFGELLATNCGNCDVCKNPPQFFNGTIIAQKALSVITRLKESEAIGTVIDVLRGANNATIIDKQYDKLKSHGIGSDISWRDWQQYLIQLTNQGYCEIAFHKNNALRLTSFSKKVLFENEVVNLTRPIEYKEQVKVQKEIKAKKPKKDTLFERLRKLRQEIALAENIPAYLVFSDATLKEMERAIPMCESDFIDISGVGQRKLEVYGEDFIAEIVSFSNEKISTRKQNNTNKVTYQLYKEGLSIDEIAAKRNLKSTTIFSHLAKAYTDGKDIDIYKFVTKDEVEKIRNAKGELKNPPALKPYFEHFNGELAYFKIRLALSIIDK</sequence>
<dbReference type="NCBIfam" id="TIGR00614">
    <property type="entry name" value="recQ_fam"/>
    <property type="match status" value="1"/>
</dbReference>
<evidence type="ECO:0000256" key="4">
    <source>
        <dbReference type="ARBA" id="ARBA00022723"/>
    </source>
</evidence>
<dbReference type="CDD" id="cd18794">
    <property type="entry name" value="SF2_C_RecQ"/>
    <property type="match status" value="1"/>
</dbReference>
<dbReference type="InterPro" id="IPR032284">
    <property type="entry name" value="RecQ_Zn-bd"/>
</dbReference>
<feature type="domain" description="HRDC" evidence="17">
    <location>
        <begin position="522"/>
        <end position="602"/>
    </location>
</feature>
<keyword evidence="4" id="KW-0479">Metal-binding</keyword>
<dbReference type="PROSITE" id="PS51192">
    <property type="entry name" value="HELICASE_ATP_BIND_1"/>
    <property type="match status" value="1"/>
</dbReference>
<keyword evidence="9" id="KW-0862">Zinc</keyword>
<dbReference type="InterPro" id="IPR004589">
    <property type="entry name" value="DNA_helicase_ATP-dep_RecQ"/>
</dbReference>
<dbReference type="PROSITE" id="PS51194">
    <property type="entry name" value="HELICASE_CTER"/>
    <property type="match status" value="1"/>
</dbReference>
<evidence type="ECO:0000256" key="11">
    <source>
        <dbReference type="ARBA" id="ARBA00023125"/>
    </source>
</evidence>
<evidence type="ECO:0000256" key="12">
    <source>
        <dbReference type="ARBA" id="ARBA00023172"/>
    </source>
</evidence>
<dbReference type="FunFam" id="3.40.50.300:FF:000296">
    <property type="entry name" value="ATP-dependent DNA helicase RecQ"/>
    <property type="match status" value="1"/>
</dbReference>
<keyword evidence="11" id="KW-0238">DNA-binding</keyword>
<dbReference type="Pfam" id="PF09382">
    <property type="entry name" value="RQC"/>
    <property type="match status" value="1"/>
</dbReference>
<comment type="catalytic activity">
    <reaction evidence="15">
        <text>Couples ATP hydrolysis with the unwinding of duplex DNA by translocating in the 3'-5' direction.</text>
        <dbReference type="EC" id="5.6.2.4"/>
    </reaction>
</comment>
<evidence type="ECO:0000256" key="2">
    <source>
        <dbReference type="ARBA" id="ARBA00001947"/>
    </source>
</evidence>
<evidence type="ECO:0000256" key="10">
    <source>
        <dbReference type="ARBA" id="ARBA00022840"/>
    </source>
</evidence>
<keyword evidence="12" id="KW-0233">DNA recombination</keyword>
<proteinExistence type="inferred from homology"/>
<evidence type="ECO:0000256" key="13">
    <source>
        <dbReference type="ARBA" id="ARBA00023204"/>
    </source>
</evidence>
<evidence type="ECO:0000259" key="18">
    <source>
        <dbReference type="PROSITE" id="PS51192"/>
    </source>
</evidence>
<reference evidence="20 21" key="2">
    <citation type="journal article" date="2016" name="Int. J. Syst. Evol. Microbiol.">
        <title>Lutibacter profundi sp. nov., isolated from a deep-sea hydrothermal system on the Arctic Mid-Ocean Ridge and emended description of the genus Lutibacter.</title>
        <authorList>
            <person name="Le Moine Bauer S."/>
            <person name="Roalkvam I."/>
            <person name="Steen I.H."/>
            <person name="Dahle H."/>
        </authorList>
    </citation>
    <scope>NUCLEOTIDE SEQUENCE [LARGE SCALE GENOMIC DNA]</scope>
    <source>
        <strain evidence="20 21">LP1</strain>
    </source>
</reference>
<evidence type="ECO:0000313" key="21">
    <source>
        <dbReference type="Proteomes" id="UP000059672"/>
    </source>
</evidence>
<evidence type="ECO:0000256" key="7">
    <source>
        <dbReference type="ARBA" id="ARBA00022801"/>
    </source>
</evidence>
<dbReference type="GO" id="GO:0016787">
    <property type="term" value="F:hydrolase activity"/>
    <property type="evidence" value="ECO:0007669"/>
    <property type="project" value="UniProtKB-KW"/>
</dbReference>
<dbReference type="PROSITE" id="PS50967">
    <property type="entry name" value="HRDC"/>
    <property type="match status" value="1"/>
</dbReference>
<keyword evidence="14" id="KW-0413">Isomerase</keyword>
<dbReference type="KEGG" id="lut:Lupro_11690"/>
<keyword evidence="5" id="KW-0547">Nucleotide-binding</keyword>
<dbReference type="GO" id="GO:0003677">
    <property type="term" value="F:DNA binding"/>
    <property type="evidence" value="ECO:0007669"/>
    <property type="project" value="UniProtKB-KW"/>
</dbReference>
<dbReference type="Proteomes" id="UP000059672">
    <property type="component" value="Chromosome"/>
</dbReference>
<accession>A0A109RPE4</accession>
<dbReference type="SUPFAM" id="SSF47819">
    <property type="entry name" value="HRDC-like"/>
    <property type="match status" value="1"/>
</dbReference>
<dbReference type="InterPro" id="IPR027417">
    <property type="entry name" value="P-loop_NTPase"/>
</dbReference>
<dbReference type="OrthoDB" id="9763310at2"/>
<dbReference type="InterPro" id="IPR018982">
    <property type="entry name" value="RQC_domain"/>
</dbReference>
<evidence type="ECO:0000256" key="15">
    <source>
        <dbReference type="ARBA" id="ARBA00034617"/>
    </source>
</evidence>
<dbReference type="SMART" id="SM00956">
    <property type="entry name" value="RQC"/>
    <property type="match status" value="1"/>
</dbReference>
<dbReference type="GO" id="GO:0030894">
    <property type="term" value="C:replisome"/>
    <property type="evidence" value="ECO:0007669"/>
    <property type="project" value="TreeGrafter"/>
</dbReference>
<dbReference type="SUPFAM" id="SSF46785">
    <property type="entry name" value="Winged helix' DNA-binding domain"/>
    <property type="match status" value="1"/>
</dbReference>
<dbReference type="InterPro" id="IPR010997">
    <property type="entry name" value="HRDC-like_sf"/>
</dbReference>
<dbReference type="Pfam" id="PF00270">
    <property type="entry name" value="DEAD"/>
    <property type="match status" value="1"/>
</dbReference>
<feature type="domain" description="Helicase ATP-binding" evidence="18">
    <location>
        <begin position="31"/>
        <end position="197"/>
    </location>
</feature>
<dbReference type="Pfam" id="PF00570">
    <property type="entry name" value="HRDC"/>
    <property type="match status" value="1"/>
</dbReference>
<evidence type="ECO:0000256" key="16">
    <source>
        <dbReference type="NCBIfam" id="TIGR01389"/>
    </source>
</evidence>
<keyword evidence="13" id="KW-0234">DNA repair</keyword>
<keyword evidence="8 20" id="KW-0347">Helicase</keyword>
<dbReference type="SMART" id="SM00490">
    <property type="entry name" value="HELICc"/>
    <property type="match status" value="1"/>
</dbReference>
<evidence type="ECO:0000313" key="20">
    <source>
        <dbReference type="EMBL" id="AMC11887.1"/>
    </source>
</evidence>
<comment type="cofactor">
    <cofactor evidence="1">
        <name>Mg(2+)</name>
        <dbReference type="ChEBI" id="CHEBI:18420"/>
    </cofactor>
</comment>
<dbReference type="GO" id="GO:0005524">
    <property type="term" value="F:ATP binding"/>
    <property type="evidence" value="ECO:0007669"/>
    <property type="project" value="UniProtKB-KW"/>
</dbReference>
<evidence type="ECO:0000256" key="8">
    <source>
        <dbReference type="ARBA" id="ARBA00022806"/>
    </source>
</evidence>
<evidence type="ECO:0000259" key="17">
    <source>
        <dbReference type="PROSITE" id="PS50967"/>
    </source>
</evidence>
<keyword evidence="6" id="KW-0227">DNA damage</keyword>
<evidence type="ECO:0000256" key="6">
    <source>
        <dbReference type="ARBA" id="ARBA00022763"/>
    </source>
</evidence>
<dbReference type="GO" id="GO:0005737">
    <property type="term" value="C:cytoplasm"/>
    <property type="evidence" value="ECO:0007669"/>
    <property type="project" value="TreeGrafter"/>
</dbReference>
<dbReference type="Gene3D" id="3.40.50.300">
    <property type="entry name" value="P-loop containing nucleotide triphosphate hydrolases"/>
    <property type="match status" value="2"/>
</dbReference>
<evidence type="ECO:0000256" key="1">
    <source>
        <dbReference type="ARBA" id="ARBA00001946"/>
    </source>
</evidence>
<dbReference type="RefSeq" id="WP_068210533.1">
    <property type="nucleotide sequence ID" value="NZ_CP013355.1"/>
</dbReference>
<dbReference type="PATRIC" id="fig|1622118.3.peg.2404"/>
<dbReference type="Gene3D" id="1.10.150.80">
    <property type="entry name" value="HRDC domain"/>
    <property type="match status" value="1"/>
</dbReference>
<dbReference type="InterPro" id="IPR001650">
    <property type="entry name" value="Helicase_C-like"/>
</dbReference>
<dbReference type="InterPro" id="IPR029491">
    <property type="entry name" value="Helicase_HTH"/>
</dbReference>
<dbReference type="InterPro" id="IPR006293">
    <property type="entry name" value="DNA_helicase_ATP-dep_RecQ_bac"/>
</dbReference>
<dbReference type="InterPro" id="IPR044876">
    <property type="entry name" value="HRDC_dom_sf"/>
</dbReference>
<keyword evidence="7" id="KW-0378">Hydrolase</keyword>
<dbReference type="GO" id="GO:0006310">
    <property type="term" value="P:DNA recombination"/>
    <property type="evidence" value="ECO:0007669"/>
    <property type="project" value="UniProtKB-UniRule"/>
</dbReference>
<evidence type="ECO:0000256" key="5">
    <source>
        <dbReference type="ARBA" id="ARBA00022741"/>
    </source>
</evidence>
<protein>
    <recommendedName>
        <fullName evidence="16">DNA helicase RecQ</fullName>
        <ecNumber evidence="16">5.6.2.4</ecNumber>
    </recommendedName>
</protein>
<comment type="cofactor">
    <cofactor evidence="2">
        <name>Zn(2+)</name>
        <dbReference type="ChEBI" id="CHEBI:29105"/>
    </cofactor>
</comment>
<dbReference type="Gene3D" id="1.10.10.1390">
    <property type="entry name" value="ATP-dependent DNA helicase RecQ"/>
    <property type="match status" value="1"/>
</dbReference>
<dbReference type="InterPro" id="IPR002121">
    <property type="entry name" value="HRDC_dom"/>
</dbReference>
<dbReference type="Pfam" id="PF00271">
    <property type="entry name" value="Helicase_C"/>
    <property type="match status" value="1"/>
</dbReference>
<dbReference type="InterPro" id="IPR036390">
    <property type="entry name" value="WH_DNA-bd_sf"/>
</dbReference>
<dbReference type="GO" id="GO:0006281">
    <property type="term" value="P:DNA repair"/>
    <property type="evidence" value="ECO:0007669"/>
    <property type="project" value="UniProtKB-KW"/>
</dbReference>
<feature type="domain" description="Helicase C-terminal" evidence="19">
    <location>
        <begin position="218"/>
        <end position="366"/>
    </location>
</feature>
<reference evidence="21" key="1">
    <citation type="submission" date="2015-12" db="EMBL/GenBank/DDBJ databases">
        <title>Complete genome sequence of Lutibacter profundus strain LP1.</title>
        <authorList>
            <person name="Wissuwa J."/>
            <person name="Le Moine Bauer S."/>
            <person name="Stokke R."/>
            <person name="Dahle H."/>
            <person name="Steen I.H."/>
        </authorList>
    </citation>
    <scope>NUCLEOTIDE SEQUENCE [LARGE SCALE GENOMIC DNA]</scope>
    <source>
        <strain evidence="21">LP1</strain>
    </source>
</reference>
<dbReference type="InterPro" id="IPR036388">
    <property type="entry name" value="WH-like_DNA-bd_sf"/>
</dbReference>
<dbReference type="Pfam" id="PF16124">
    <property type="entry name" value="RecQ_Zn_bind"/>
    <property type="match status" value="1"/>
</dbReference>
<dbReference type="PANTHER" id="PTHR13710">
    <property type="entry name" value="DNA HELICASE RECQ FAMILY MEMBER"/>
    <property type="match status" value="1"/>
</dbReference>
<comment type="similarity">
    <text evidence="3">Belongs to the helicase family. RecQ subfamily.</text>
</comment>
<dbReference type="GO" id="GO:0043138">
    <property type="term" value="F:3'-5' DNA helicase activity"/>
    <property type="evidence" value="ECO:0007669"/>
    <property type="project" value="UniProtKB-EC"/>
</dbReference>
<dbReference type="PANTHER" id="PTHR13710:SF105">
    <property type="entry name" value="ATP-DEPENDENT DNA HELICASE Q1"/>
    <property type="match status" value="1"/>
</dbReference>
<organism evidence="20 21">
    <name type="scientific">Lutibacter profundi</name>
    <dbReference type="NCBI Taxonomy" id="1622118"/>
    <lineage>
        <taxon>Bacteria</taxon>
        <taxon>Pseudomonadati</taxon>
        <taxon>Bacteroidota</taxon>
        <taxon>Flavobacteriia</taxon>
        <taxon>Flavobacteriales</taxon>
        <taxon>Flavobacteriaceae</taxon>
        <taxon>Lutibacter</taxon>
    </lineage>
</organism>
<keyword evidence="10" id="KW-0067">ATP-binding</keyword>
<dbReference type="InterPro" id="IPR014001">
    <property type="entry name" value="Helicase_ATP-bd"/>
</dbReference>
<dbReference type="SMART" id="SM00341">
    <property type="entry name" value="HRDC"/>
    <property type="match status" value="1"/>
</dbReference>
<dbReference type="AlphaFoldDB" id="A0A109RPE4"/>
<dbReference type="EC" id="5.6.2.4" evidence="16"/>
<dbReference type="GO" id="GO:0006260">
    <property type="term" value="P:DNA replication"/>
    <property type="evidence" value="ECO:0007669"/>
    <property type="project" value="InterPro"/>
</dbReference>
<evidence type="ECO:0000256" key="3">
    <source>
        <dbReference type="ARBA" id="ARBA00005446"/>
    </source>
</evidence>
<name>A0A109RPE4_9FLAO</name>
<dbReference type="SMART" id="SM00487">
    <property type="entry name" value="DEXDc"/>
    <property type="match status" value="1"/>
</dbReference>
<dbReference type="Pfam" id="PF14493">
    <property type="entry name" value="HTH_40"/>
    <property type="match status" value="1"/>
</dbReference>
<dbReference type="GO" id="GO:0046872">
    <property type="term" value="F:metal ion binding"/>
    <property type="evidence" value="ECO:0007669"/>
    <property type="project" value="UniProtKB-KW"/>
</dbReference>
<dbReference type="Gene3D" id="1.10.10.10">
    <property type="entry name" value="Winged helix-like DNA-binding domain superfamily/Winged helix DNA-binding domain"/>
    <property type="match status" value="1"/>
</dbReference>
<dbReference type="NCBIfam" id="TIGR01389">
    <property type="entry name" value="recQ"/>
    <property type="match status" value="1"/>
</dbReference>
<evidence type="ECO:0000256" key="14">
    <source>
        <dbReference type="ARBA" id="ARBA00023235"/>
    </source>
</evidence>
<evidence type="ECO:0000259" key="19">
    <source>
        <dbReference type="PROSITE" id="PS51194"/>
    </source>
</evidence>
<dbReference type="GO" id="GO:0009378">
    <property type="term" value="F:four-way junction helicase activity"/>
    <property type="evidence" value="ECO:0007669"/>
    <property type="project" value="TreeGrafter"/>
</dbReference>
<dbReference type="CDD" id="cd17920">
    <property type="entry name" value="DEXHc_RecQ"/>
    <property type="match status" value="1"/>
</dbReference>
<keyword evidence="21" id="KW-1185">Reference proteome</keyword>
<dbReference type="GO" id="GO:0043590">
    <property type="term" value="C:bacterial nucleoid"/>
    <property type="evidence" value="ECO:0007669"/>
    <property type="project" value="TreeGrafter"/>
</dbReference>